<keyword evidence="1" id="KW-1133">Transmembrane helix</keyword>
<organism evidence="2 3">
    <name type="scientific">Amylocarpus encephaloides</name>
    <dbReference type="NCBI Taxonomy" id="45428"/>
    <lineage>
        <taxon>Eukaryota</taxon>
        <taxon>Fungi</taxon>
        <taxon>Dikarya</taxon>
        <taxon>Ascomycota</taxon>
        <taxon>Pezizomycotina</taxon>
        <taxon>Leotiomycetes</taxon>
        <taxon>Helotiales</taxon>
        <taxon>Helotiales incertae sedis</taxon>
        <taxon>Amylocarpus</taxon>
    </lineage>
</organism>
<sequence>MVSCSADLRPFPPSKRSLLFFELTCVFEQICILQLIQNLPGPVLTALIFVFVVDSFGFCKVFELLEIIGINIPNLMYFNKGPRRLWILGFFADIIIVFSAALEMAQEPCIFSHIVLNIESPVLENRPASLVSYNVDTAVFIHNGFFLFFRCPISGIIIVIHFSPSCFVGIDISIIPS</sequence>
<evidence type="ECO:0000256" key="1">
    <source>
        <dbReference type="SAM" id="Phobius"/>
    </source>
</evidence>
<feature type="transmembrane region" description="Helical" evidence="1">
    <location>
        <begin position="43"/>
        <end position="65"/>
    </location>
</feature>
<evidence type="ECO:0000313" key="3">
    <source>
        <dbReference type="Proteomes" id="UP000824998"/>
    </source>
</evidence>
<gene>
    <name evidence="2" type="ORF">BJ875DRAFT_250216</name>
</gene>
<reference evidence="2" key="1">
    <citation type="journal article" date="2021" name="IMA Fungus">
        <title>Genomic characterization of three marine fungi, including Emericellopsis atlantica sp. nov. with signatures of a generalist lifestyle and marine biomass degradation.</title>
        <authorList>
            <person name="Hagestad O.C."/>
            <person name="Hou L."/>
            <person name="Andersen J.H."/>
            <person name="Hansen E.H."/>
            <person name="Altermark B."/>
            <person name="Li C."/>
            <person name="Kuhnert E."/>
            <person name="Cox R.J."/>
            <person name="Crous P.W."/>
            <person name="Spatafora J.W."/>
            <person name="Lail K."/>
            <person name="Amirebrahimi M."/>
            <person name="Lipzen A."/>
            <person name="Pangilinan J."/>
            <person name="Andreopoulos W."/>
            <person name="Hayes R.D."/>
            <person name="Ng V."/>
            <person name="Grigoriev I.V."/>
            <person name="Jackson S.A."/>
            <person name="Sutton T.D.S."/>
            <person name="Dobson A.D.W."/>
            <person name="Rama T."/>
        </authorList>
    </citation>
    <scope>NUCLEOTIDE SEQUENCE</scope>
    <source>
        <strain evidence="2">TRa018bII</strain>
    </source>
</reference>
<dbReference type="AlphaFoldDB" id="A0A9P7Y7J6"/>
<feature type="transmembrane region" description="Helical" evidence="1">
    <location>
        <begin position="85"/>
        <end position="102"/>
    </location>
</feature>
<proteinExistence type="predicted"/>
<comment type="caution">
    <text evidence="2">The sequence shown here is derived from an EMBL/GenBank/DDBJ whole genome shotgun (WGS) entry which is preliminary data.</text>
</comment>
<keyword evidence="3" id="KW-1185">Reference proteome</keyword>
<dbReference type="EMBL" id="MU251978">
    <property type="protein sequence ID" value="KAG9228322.1"/>
    <property type="molecule type" value="Genomic_DNA"/>
</dbReference>
<keyword evidence="1" id="KW-0472">Membrane</keyword>
<accession>A0A9P7Y7J6</accession>
<name>A0A9P7Y7J6_9HELO</name>
<keyword evidence="1" id="KW-0812">Transmembrane</keyword>
<dbReference type="Proteomes" id="UP000824998">
    <property type="component" value="Unassembled WGS sequence"/>
</dbReference>
<protein>
    <submittedName>
        <fullName evidence="2">Uncharacterized protein</fullName>
    </submittedName>
</protein>
<evidence type="ECO:0000313" key="2">
    <source>
        <dbReference type="EMBL" id="KAG9228322.1"/>
    </source>
</evidence>